<dbReference type="EMBL" id="LT635620">
    <property type="protein sequence ID" value="VUZ95688.1"/>
    <property type="molecule type" value="Genomic_DNA"/>
</dbReference>
<accession>A0A564ZVM6</accession>
<dbReference type="VEuPathDB" id="PlasmoDB:PVW1_090008500"/>
<reference evidence="4" key="1">
    <citation type="submission" date="2016-07" db="EMBL/GenBank/DDBJ databases">
        <authorList>
            <consortium name="Pathogen Informatics"/>
        </authorList>
    </citation>
    <scope>NUCLEOTIDE SEQUENCE [LARGE SCALE GENOMIC DNA]</scope>
</reference>
<feature type="region of interest" description="Disordered" evidence="1">
    <location>
        <begin position="227"/>
        <end position="261"/>
    </location>
</feature>
<dbReference type="VEuPathDB" id="PlasmoDB:PVPAM_090008100"/>
<keyword evidence="2" id="KW-1133">Transmembrane helix</keyword>
<sequence length="261" mass="30297">MKNKAEPFKKYSKKSGKNSNKSLFYDYNLLRLSSSNPFSKNVTKLVKYNKDISGLSTFYFPNIPLKPICHIVKNGFKLIIVHLLFLLQYMVVLAEEENEAAGESQEKGLAPSEEPSDVMSMLTKKLTTWCVEYIGLDSSTCSNGQFITPIFFFLVSTLFSIISGIFYRFCFCIRRSRRRRKRQKKIDEMEEEEEYQRELLEHQMHNMRMQQMLQMGQSLPFMGTLQGIPTQSKGKKNKKSKKKKENSMNNALQLGYQVVAQ</sequence>
<proteinExistence type="predicted"/>
<evidence type="ECO:0000256" key="1">
    <source>
        <dbReference type="SAM" id="MobiDB-lite"/>
    </source>
</evidence>
<dbReference type="AlphaFoldDB" id="A0A564ZVM6"/>
<name>A0A564ZVM6_PLAVI</name>
<evidence type="ECO:0000313" key="4">
    <source>
        <dbReference type="Proteomes" id="UP000220605"/>
    </source>
</evidence>
<keyword evidence="2" id="KW-0812">Transmembrane</keyword>
<dbReference type="VEuPathDB" id="PlasmoDB:PVP01_0903400"/>
<evidence type="ECO:0000256" key="2">
    <source>
        <dbReference type="SAM" id="Phobius"/>
    </source>
</evidence>
<dbReference type="Proteomes" id="UP000220605">
    <property type="component" value="Chromosome 9"/>
</dbReference>
<protein>
    <submittedName>
        <fullName evidence="3">Uncharacterized protein</fullName>
    </submittedName>
</protein>
<organism evidence="3 4">
    <name type="scientific">Plasmodium vivax</name>
    <name type="common">malaria parasite P. vivax</name>
    <dbReference type="NCBI Taxonomy" id="5855"/>
    <lineage>
        <taxon>Eukaryota</taxon>
        <taxon>Sar</taxon>
        <taxon>Alveolata</taxon>
        <taxon>Apicomplexa</taxon>
        <taxon>Aconoidasida</taxon>
        <taxon>Haemosporida</taxon>
        <taxon>Plasmodiidae</taxon>
        <taxon>Plasmodium</taxon>
        <taxon>Plasmodium (Plasmodium)</taxon>
    </lineage>
</organism>
<feature type="compositionally biased region" description="Basic residues" evidence="1">
    <location>
        <begin position="233"/>
        <end position="244"/>
    </location>
</feature>
<gene>
    <name evidence="3" type="ORF">PVP01_0903400</name>
</gene>
<feature type="transmembrane region" description="Helical" evidence="2">
    <location>
        <begin position="146"/>
        <end position="171"/>
    </location>
</feature>
<evidence type="ECO:0000313" key="3">
    <source>
        <dbReference type="EMBL" id="VUZ95688.1"/>
    </source>
</evidence>
<feature type="transmembrane region" description="Helical" evidence="2">
    <location>
        <begin position="75"/>
        <end position="94"/>
    </location>
</feature>
<keyword evidence="2" id="KW-0472">Membrane</keyword>